<dbReference type="SUPFAM" id="SSF103473">
    <property type="entry name" value="MFS general substrate transporter"/>
    <property type="match status" value="1"/>
</dbReference>
<dbReference type="Gene3D" id="1.20.1250.20">
    <property type="entry name" value="MFS general substrate transporter like domains"/>
    <property type="match status" value="2"/>
</dbReference>
<feature type="transmembrane region" description="Helical" evidence="6">
    <location>
        <begin position="91"/>
        <end position="114"/>
    </location>
</feature>
<evidence type="ECO:0000256" key="2">
    <source>
        <dbReference type="ARBA" id="ARBA00022475"/>
    </source>
</evidence>
<dbReference type="PANTHER" id="PTHR11662:SF399">
    <property type="entry name" value="FI19708P1-RELATED"/>
    <property type="match status" value="1"/>
</dbReference>
<keyword evidence="4 6" id="KW-1133">Transmembrane helix</keyword>
<evidence type="ECO:0000256" key="6">
    <source>
        <dbReference type="SAM" id="Phobius"/>
    </source>
</evidence>
<feature type="transmembrane region" description="Helical" evidence="6">
    <location>
        <begin position="120"/>
        <end position="138"/>
    </location>
</feature>
<dbReference type="InterPro" id="IPR011701">
    <property type="entry name" value="MFS"/>
</dbReference>
<keyword evidence="2" id="KW-1003">Cell membrane</keyword>
<dbReference type="InterPro" id="IPR036259">
    <property type="entry name" value="MFS_trans_sf"/>
</dbReference>
<feature type="transmembrane region" description="Helical" evidence="6">
    <location>
        <begin position="345"/>
        <end position="364"/>
    </location>
</feature>
<reference evidence="8 9" key="1">
    <citation type="submission" date="2019-03" db="EMBL/GenBank/DDBJ databases">
        <title>Deep-cultivation of Planctomycetes and their phenomic and genomic characterization uncovers novel biology.</title>
        <authorList>
            <person name="Wiegand S."/>
            <person name="Jogler M."/>
            <person name="Boedeker C."/>
            <person name="Pinto D."/>
            <person name="Vollmers J."/>
            <person name="Rivas-Marin E."/>
            <person name="Kohn T."/>
            <person name="Peeters S.H."/>
            <person name="Heuer A."/>
            <person name="Rast P."/>
            <person name="Oberbeckmann S."/>
            <person name="Bunk B."/>
            <person name="Jeske O."/>
            <person name="Meyerdierks A."/>
            <person name="Storesund J.E."/>
            <person name="Kallscheuer N."/>
            <person name="Luecker S."/>
            <person name="Lage O.M."/>
            <person name="Pohl T."/>
            <person name="Merkel B.J."/>
            <person name="Hornburger P."/>
            <person name="Mueller R.-W."/>
            <person name="Bruemmer F."/>
            <person name="Labrenz M."/>
            <person name="Spormann A.M."/>
            <person name="Op den Camp H."/>
            <person name="Overmann J."/>
            <person name="Amann R."/>
            <person name="Jetten M.S.M."/>
            <person name="Mascher T."/>
            <person name="Medema M.H."/>
            <person name="Devos D.P."/>
            <person name="Kaster A.-K."/>
            <person name="Ovreas L."/>
            <person name="Rohde M."/>
            <person name="Galperin M.Y."/>
            <person name="Jogler C."/>
        </authorList>
    </citation>
    <scope>NUCLEOTIDE SEQUENCE [LARGE SCALE GENOMIC DNA]</scope>
    <source>
        <strain evidence="8 9">Enr10</strain>
    </source>
</reference>
<keyword evidence="3 6" id="KW-0812">Transmembrane</keyword>
<sequence length="447" mass="48140">MDSAAENIPPGEVKPTRVRFLVLAGLSSGFLLAYLPRAGLAPLATTIQTDLTFDDLQMGRVLAAFYAGYFLFQIPGGILGQKLGNRLALPLLQLMSAIANLLTAVAHSFGLIWFSRLLLGLAQAGMVPCAAQVIKNWIPEAKRGTASSLMGSFMSVGSIIATGLTASLVGPLGWRIPLVLFSLFSVCWMLLFFLMFRDRPAEHLGTNDAEVKLILSSDNSNGADSQEKKSIPVRQLLVKMVSNGNLWLFCLQCVFRSFGYAFFITWFPAYLQQSSDASVQKAGLLAMLPLMAIVLGTLAGGRLIDLIYQRTGSKYFSRSLLSAGSTMICAVCILLASQVPANSAVYLISCGTFLSGMGNPAIWVTSMDLGGRHTSVIIAIVNMAGVIGGYLSPIVVGALFTYIKGMPTPDWNLVLYLFAAIYLGATLSWALINPRHTITDDESQPDR</sequence>
<feature type="transmembrane region" description="Helical" evidence="6">
    <location>
        <begin position="320"/>
        <end position="339"/>
    </location>
</feature>
<comment type="subcellular location">
    <subcellularLocation>
        <location evidence="1">Cell membrane</location>
        <topology evidence="1">Multi-pass membrane protein</topology>
    </subcellularLocation>
</comment>
<dbReference type="GO" id="GO:0022857">
    <property type="term" value="F:transmembrane transporter activity"/>
    <property type="evidence" value="ECO:0007669"/>
    <property type="project" value="InterPro"/>
</dbReference>
<feature type="transmembrane region" description="Helical" evidence="6">
    <location>
        <begin position="150"/>
        <end position="170"/>
    </location>
</feature>
<proteinExistence type="predicted"/>
<keyword evidence="5 6" id="KW-0472">Membrane</keyword>
<organism evidence="8 9">
    <name type="scientific">Gimesia panareensis</name>
    <dbReference type="NCBI Taxonomy" id="2527978"/>
    <lineage>
        <taxon>Bacteria</taxon>
        <taxon>Pseudomonadati</taxon>
        <taxon>Planctomycetota</taxon>
        <taxon>Planctomycetia</taxon>
        <taxon>Planctomycetales</taxon>
        <taxon>Planctomycetaceae</taxon>
        <taxon>Gimesia</taxon>
    </lineage>
</organism>
<dbReference type="PIRSF" id="PIRSF002808">
    <property type="entry name" value="Hexose_phosphate_transp"/>
    <property type="match status" value="1"/>
</dbReference>
<dbReference type="AlphaFoldDB" id="A0A517Q443"/>
<evidence type="ECO:0000256" key="5">
    <source>
        <dbReference type="ARBA" id="ARBA00023136"/>
    </source>
</evidence>
<dbReference type="PROSITE" id="PS50850">
    <property type="entry name" value="MFS"/>
    <property type="match status" value="1"/>
</dbReference>
<keyword evidence="9" id="KW-1185">Reference proteome</keyword>
<dbReference type="Pfam" id="PF07690">
    <property type="entry name" value="MFS_1"/>
    <property type="match status" value="1"/>
</dbReference>
<evidence type="ECO:0000256" key="4">
    <source>
        <dbReference type="ARBA" id="ARBA00022989"/>
    </source>
</evidence>
<name>A0A517Q443_9PLAN</name>
<feature type="transmembrane region" description="Helical" evidence="6">
    <location>
        <begin position="20"/>
        <end position="38"/>
    </location>
</feature>
<dbReference type="EMBL" id="CP037421">
    <property type="protein sequence ID" value="QDT26390.1"/>
    <property type="molecule type" value="Genomic_DNA"/>
</dbReference>
<dbReference type="InterPro" id="IPR050382">
    <property type="entry name" value="MFS_Na/Anion_cotransporter"/>
</dbReference>
<evidence type="ECO:0000256" key="1">
    <source>
        <dbReference type="ARBA" id="ARBA00004651"/>
    </source>
</evidence>
<dbReference type="RefSeq" id="WP_145448714.1">
    <property type="nucleotide sequence ID" value="NZ_CP037421.1"/>
</dbReference>
<protein>
    <submittedName>
        <fullName evidence="8">Putative sulfoacetate transporter SauU</fullName>
    </submittedName>
</protein>
<evidence type="ECO:0000313" key="9">
    <source>
        <dbReference type="Proteomes" id="UP000315647"/>
    </source>
</evidence>
<gene>
    <name evidence="8" type="primary">sauU_1</name>
    <name evidence="8" type="ORF">Enr10x_16910</name>
</gene>
<feature type="transmembrane region" description="Helical" evidence="6">
    <location>
        <begin position="58"/>
        <end position="79"/>
    </location>
</feature>
<evidence type="ECO:0000313" key="8">
    <source>
        <dbReference type="EMBL" id="QDT26390.1"/>
    </source>
</evidence>
<evidence type="ECO:0000256" key="3">
    <source>
        <dbReference type="ARBA" id="ARBA00022692"/>
    </source>
</evidence>
<feature type="transmembrane region" description="Helical" evidence="6">
    <location>
        <begin position="413"/>
        <end position="432"/>
    </location>
</feature>
<evidence type="ECO:0000259" key="7">
    <source>
        <dbReference type="PROSITE" id="PS50850"/>
    </source>
</evidence>
<dbReference type="GO" id="GO:0005886">
    <property type="term" value="C:plasma membrane"/>
    <property type="evidence" value="ECO:0007669"/>
    <property type="project" value="UniProtKB-SubCell"/>
</dbReference>
<feature type="transmembrane region" description="Helical" evidence="6">
    <location>
        <begin position="176"/>
        <end position="196"/>
    </location>
</feature>
<feature type="transmembrane region" description="Helical" evidence="6">
    <location>
        <begin position="287"/>
        <end position="308"/>
    </location>
</feature>
<dbReference type="PANTHER" id="PTHR11662">
    <property type="entry name" value="SOLUTE CARRIER FAMILY 17"/>
    <property type="match status" value="1"/>
</dbReference>
<feature type="domain" description="Major facilitator superfamily (MFS) profile" evidence="7">
    <location>
        <begin position="22"/>
        <end position="437"/>
    </location>
</feature>
<dbReference type="InterPro" id="IPR020846">
    <property type="entry name" value="MFS_dom"/>
</dbReference>
<feature type="transmembrane region" description="Helical" evidence="6">
    <location>
        <begin position="376"/>
        <end position="401"/>
    </location>
</feature>
<dbReference type="Proteomes" id="UP000315647">
    <property type="component" value="Chromosome"/>
</dbReference>
<feature type="transmembrane region" description="Helical" evidence="6">
    <location>
        <begin position="246"/>
        <end position="267"/>
    </location>
</feature>
<dbReference type="InterPro" id="IPR000849">
    <property type="entry name" value="Sugar_P_transporter"/>
</dbReference>
<accession>A0A517Q443</accession>